<dbReference type="PANTHER" id="PTHR28556">
    <property type="entry name" value="TRANSMEMBRANE PROTEIN 106B"/>
    <property type="match status" value="1"/>
</dbReference>
<reference evidence="3" key="1">
    <citation type="submission" date="2025-08" db="UniProtKB">
        <authorList>
            <consortium name="RefSeq"/>
        </authorList>
    </citation>
    <scope>IDENTIFICATION</scope>
</reference>
<dbReference type="RefSeq" id="XP_014674669.1">
    <property type="nucleotide sequence ID" value="XM_014819183.1"/>
</dbReference>
<name>A0ABM1ER48_PRICU</name>
<keyword evidence="2" id="KW-1185">Reference proteome</keyword>
<evidence type="ECO:0000313" key="3">
    <source>
        <dbReference type="RefSeq" id="XP_014674669.1"/>
    </source>
</evidence>
<dbReference type="Proteomes" id="UP000695022">
    <property type="component" value="Unplaced"/>
</dbReference>
<accession>A0ABM1ER48</accession>
<proteinExistence type="predicted"/>
<sequence length="150" mass="16365">MSKICPVYVVFFSALQNTYNLSNQNYVKVRGSNATMVAMYDTKIVGEVKDLQVFHVPLRSTVVIAIPMNITFGDDEGYLAKFCTGSSSWLHNIALSFTVTIETTYLNHVEQIARTSFQYVNCAPTATTTTTTTTTVAPATTQPTTDAGAT</sequence>
<protein>
    <submittedName>
        <fullName evidence="3">Transmembrane protein 106B-like</fullName>
    </submittedName>
</protein>
<dbReference type="GeneID" id="106814824"/>
<feature type="domain" description="Transmembrane protein 106 C-terminal" evidence="1">
    <location>
        <begin position="14"/>
        <end position="123"/>
    </location>
</feature>
<gene>
    <name evidence="3" type="primary">LOC106814824</name>
</gene>
<evidence type="ECO:0000259" key="1">
    <source>
        <dbReference type="Pfam" id="PF07092"/>
    </source>
</evidence>
<organism evidence="2 3">
    <name type="scientific">Priapulus caudatus</name>
    <name type="common">Priapulid worm</name>
    <dbReference type="NCBI Taxonomy" id="37621"/>
    <lineage>
        <taxon>Eukaryota</taxon>
        <taxon>Metazoa</taxon>
        <taxon>Ecdysozoa</taxon>
        <taxon>Scalidophora</taxon>
        <taxon>Priapulida</taxon>
        <taxon>Priapulimorpha</taxon>
        <taxon>Priapulimorphida</taxon>
        <taxon>Priapulidae</taxon>
        <taxon>Priapulus</taxon>
    </lineage>
</organism>
<dbReference type="InterPro" id="IPR048509">
    <property type="entry name" value="TMEM106_C"/>
</dbReference>
<dbReference type="InterPro" id="IPR009790">
    <property type="entry name" value="TMEM106"/>
</dbReference>
<dbReference type="PANTHER" id="PTHR28556:SF4">
    <property type="entry name" value="TRANSMEMBRANE PROTEIN 106A"/>
    <property type="match status" value="1"/>
</dbReference>
<evidence type="ECO:0000313" key="2">
    <source>
        <dbReference type="Proteomes" id="UP000695022"/>
    </source>
</evidence>
<dbReference type="Pfam" id="PF07092">
    <property type="entry name" value="TMEM106"/>
    <property type="match status" value="1"/>
</dbReference>